<dbReference type="CDD" id="cd24015">
    <property type="entry name" value="ASKHA_NBD_PanK-III"/>
    <property type="match status" value="1"/>
</dbReference>
<comment type="caution">
    <text evidence="13">The sequence shown here is derived from an EMBL/GenBank/DDBJ whole genome shotgun (WGS) entry which is preliminary data.</text>
</comment>
<dbReference type="NCBIfam" id="NF009855">
    <property type="entry name" value="PRK13321.1"/>
    <property type="match status" value="1"/>
</dbReference>
<evidence type="ECO:0000256" key="12">
    <source>
        <dbReference type="ARBA" id="ARBA00040883"/>
    </source>
</evidence>
<evidence type="ECO:0000313" key="13">
    <source>
        <dbReference type="EMBL" id="GAG78589.1"/>
    </source>
</evidence>
<dbReference type="GO" id="GO:0005737">
    <property type="term" value="C:cytoplasm"/>
    <property type="evidence" value="ECO:0007669"/>
    <property type="project" value="UniProtKB-SubCell"/>
</dbReference>
<dbReference type="NCBIfam" id="TIGR00671">
    <property type="entry name" value="baf"/>
    <property type="match status" value="1"/>
</dbReference>
<dbReference type="HAMAP" id="MF_01274">
    <property type="entry name" value="Pantothen_kinase_3"/>
    <property type="match status" value="1"/>
</dbReference>
<protein>
    <recommendedName>
        <fullName evidence="12">Type III pantothenate kinase</fullName>
    </recommendedName>
</protein>
<keyword evidence="8" id="KW-0067">ATP-binding</keyword>
<keyword evidence="4" id="KW-0963">Cytoplasm</keyword>
<evidence type="ECO:0000256" key="6">
    <source>
        <dbReference type="ARBA" id="ARBA00022741"/>
    </source>
</evidence>
<keyword evidence="5" id="KW-0808">Transferase</keyword>
<accession>X1AA06</accession>
<dbReference type="InterPro" id="IPR004619">
    <property type="entry name" value="Type_III_PanK"/>
</dbReference>
<dbReference type="GO" id="GO:0004594">
    <property type="term" value="F:pantothenate kinase activity"/>
    <property type="evidence" value="ECO:0007669"/>
    <property type="project" value="InterPro"/>
</dbReference>
<evidence type="ECO:0000256" key="8">
    <source>
        <dbReference type="ARBA" id="ARBA00022840"/>
    </source>
</evidence>
<evidence type="ECO:0000256" key="9">
    <source>
        <dbReference type="ARBA" id="ARBA00022958"/>
    </source>
</evidence>
<evidence type="ECO:0000256" key="5">
    <source>
        <dbReference type="ARBA" id="ARBA00022679"/>
    </source>
</evidence>
<evidence type="ECO:0000256" key="2">
    <source>
        <dbReference type="ARBA" id="ARBA00004496"/>
    </source>
</evidence>
<proteinExistence type="inferred from homology"/>
<comment type="subcellular location">
    <subcellularLocation>
        <location evidence="2">Cytoplasm</location>
    </subcellularLocation>
</comment>
<dbReference type="GO" id="GO:0015937">
    <property type="term" value="P:coenzyme A biosynthetic process"/>
    <property type="evidence" value="ECO:0007669"/>
    <property type="project" value="UniProtKB-KW"/>
</dbReference>
<dbReference type="InterPro" id="IPR043129">
    <property type="entry name" value="ATPase_NBD"/>
</dbReference>
<keyword evidence="9" id="KW-0630">Potassium</keyword>
<comment type="cofactor">
    <cofactor evidence="1">
        <name>K(+)</name>
        <dbReference type="ChEBI" id="CHEBI:29103"/>
    </cofactor>
</comment>
<evidence type="ECO:0000256" key="7">
    <source>
        <dbReference type="ARBA" id="ARBA00022777"/>
    </source>
</evidence>
<comment type="subunit">
    <text evidence="3">Homodimer.</text>
</comment>
<dbReference type="GO" id="GO:0005524">
    <property type="term" value="F:ATP binding"/>
    <property type="evidence" value="ECO:0007669"/>
    <property type="project" value="UniProtKB-KW"/>
</dbReference>
<dbReference type="PANTHER" id="PTHR34265">
    <property type="entry name" value="TYPE III PANTOTHENATE KINASE"/>
    <property type="match status" value="1"/>
</dbReference>
<name>X1AA06_9ZZZZ</name>
<dbReference type="Gene3D" id="3.30.420.40">
    <property type="match status" value="2"/>
</dbReference>
<evidence type="ECO:0000256" key="4">
    <source>
        <dbReference type="ARBA" id="ARBA00022490"/>
    </source>
</evidence>
<reference evidence="13" key="1">
    <citation type="journal article" date="2014" name="Front. Microbiol.">
        <title>High frequency of phylogenetically diverse reductive dehalogenase-homologous genes in deep subseafloor sedimentary metagenomes.</title>
        <authorList>
            <person name="Kawai M."/>
            <person name="Futagami T."/>
            <person name="Toyoda A."/>
            <person name="Takaki Y."/>
            <person name="Nishi S."/>
            <person name="Hori S."/>
            <person name="Arai W."/>
            <person name="Tsubouchi T."/>
            <person name="Morono Y."/>
            <person name="Uchiyama I."/>
            <person name="Ito T."/>
            <person name="Fujiyama A."/>
            <person name="Inagaki F."/>
            <person name="Takami H."/>
        </authorList>
    </citation>
    <scope>NUCLEOTIDE SEQUENCE</scope>
    <source>
        <strain evidence="13">Expedition CK06-06</strain>
    </source>
</reference>
<sequence>MLLAIDIGNTDISLGAFEGEELRATWHMATGIHRMADEYAALLLNLLHHQGLDKSDIKEAVLCSVVPPLVATFDELFQRYFHISPLVVGAGVKTGVRIRTDNPREVGADRIVNAAAAHHLYGGPIIITDLGTATTFDTVSKEGDYLGGAIAPGIAAAAEALFVQAAMLPRVELARPKHAIGTNTIAAMQSGIVFGYTALVEGMVARIQQELGEKAKVVATGGYAELIAKETGVIDVVNPNLTLIG</sequence>
<evidence type="ECO:0000256" key="11">
    <source>
        <dbReference type="ARBA" id="ARBA00038036"/>
    </source>
</evidence>
<dbReference type="SUPFAM" id="SSF53067">
    <property type="entry name" value="Actin-like ATPase domain"/>
    <property type="match status" value="2"/>
</dbReference>
<dbReference type="PANTHER" id="PTHR34265:SF1">
    <property type="entry name" value="TYPE III PANTOTHENATE KINASE"/>
    <property type="match status" value="1"/>
</dbReference>
<evidence type="ECO:0000256" key="1">
    <source>
        <dbReference type="ARBA" id="ARBA00001958"/>
    </source>
</evidence>
<dbReference type="EMBL" id="BART01012239">
    <property type="protein sequence ID" value="GAG78589.1"/>
    <property type="molecule type" value="Genomic_DNA"/>
</dbReference>
<dbReference type="Pfam" id="PF03309">
    <property type="entry name" value="Pan_kinase"/>
    <property type="match status" value="1"/>
</dbReference>
<evidence type="ECO:0000256" key="10">
    <source>
        <dbReference type="ARBA" id="ARBA00022993"/>
    </source>
</evidence>
<keyword evidence="10" id="KW-0173">Coenzyme A biosynthesis</keyword>
<evidence type="ECO:0000256" key="3">
    <source>
        <dbReference type="ARBA" id="ARBA00011738"/>
    </source>
</evidence>
<gene>
    <name evidence="13" type="ORF">S01H4_25660</name>
</gene>
<organism evidence="13">
    <name type="scientific">marine sediment metagenome</name>
    <dbReference type="NCBI Taxonomy" id="412755"/>
    <lineage>
        <taxon>unclassified sequences</taxon>
        <taxon>metagenomes</taxon>
        <taxon>ecological metagenomes</taxon>
    </lineage>
</organism>
<dbReference type="NCBIfam" id="NF009848">
    <property type="entry name" value="PRK13318.1-6"/>
    <property type="match status" value="1"/>
</dbReference>
<keyword evidence="6" id="KW-0547">Nucleotide-binding</keyword>
<feature type="non-terminal residue" evidence="13">
    <location>
        <position position="245"/>
    </location>
</feature>
<keyword evidence="7" id="KW-0418">Kinase</keyword>
<comment type="similarity">
    <text evidence="11">Belongs to the type III pantothenate kinase family.</text>
</comment>
<dbReference type="AlphaFoldDB" id="X1AA06"/>